<name>A0A811UTA4_CERCA</name>
<comment type="caution">
    <text evidence="1">The sequence shown here is derived from an EMBL/GenBank/DDBJ whole genome shotgun (WGS) entry which is preliminary data.</text>
</comment>
<evidence type="ECO:0000313" key="1">
    <source>
        <dbReference type="EMBL" id="CAD7000213.1"/>
    </source>
</evidence>
<sequence>MPCLLAPELPSSNNLKLGTVEILKVYNKHTMTGQRSYQKQLVRLKDFYNSTARDSPQGRKILQLNTFGYYPNVPQADKSSIQQTITGHAQYHQSLAISFEVTSNFAVLRYHISEKWHDSNECIAMGLSE</sequence>
<dbReference type="AlphaFoldDB" id="A0A811UTA4"/>
<evidence type="ECO:0000313" key="2">
    <source>
        <dbReference type="Proteomes" id="UP000606786"/>
    </source>
</evidence>
<reference evidence="1" key="1">
    <citation type="submission" date="2020-11" db="EMBL/GenBank/DDBJ databases">
        <authorList>
            <person name="Whitehead M."/>
        </authorList>
    </citation>
    <scope>NUCLEOTIDE SEQUENCE</scope>
    <source>
        <strain evidence="1">EGII</strain>
    </source>
</reference>
<gene>
    <name evidence="1" type="ORF">CCAP1982_LOCUS8705</name>
</gene>
<proteinExistence type="predicted"/>
<dbReference type="EMBL" id="CAJHJT010000012">
    <property type="protein sequence ID" value="CAD7000213.1"/>
    <property type="molecule type" value="Genomic_DNA"/>
</dbReference>
<organism evidence="1 2">
    <name type="scientific">Ceratitis capitata</name>
    <name type="common">Mediterranean fruit fly</name>
    <name type="synonym">Tephritis capitata</name>
    <dbReference type="NCBI Taxonomy" id="7213"/>
    <lineage>
        <taxon>Eukaryota</taxon>
        <taxon>Metazoa</taxon>
        <taxon>Ecdysozoa</taxon>
        <taxon>Arthropoda</taxon>
        <taxon>Hexapoda</taxon>
        <taxon>Insecta</taxon>
        <taxon>Pterygota</taxon>
        <taxon>Neoptera</taxon>
        <taxon>Endopterygota</taxon>
        <taxon>Diptera</taxon>
        <taxon>Brachycera</taxon>
        <taxon>Muscomorpha</taxon>
        <taxon>Tephritoidea</taxon>
        <taxon>Tephritidae</taxon>
        <taxon>Ceratitis</taxon>
        <taxon>Ceratitis</taxon>
    </lineage>
</organism>
<accession>A0A811UTA4</accession>
<dbReference type="Proteomes" id="UP000606786">
    <property type="component" value="Unassembled WGS sequence"/>
</dbReference>
<protein>
    <submittedName>
        <fullName evidence="1">(Mediterranean fruit fly) hypothetical protein</fullName>
    </submittedName>
</protein>
<keyword evidence="2" id="KW-1185">Reference proteome</keyword>